<keyword evidence="1" id="KW-0732">Signal</keyword>
<reference evidence="2 3" key="1">
    <citation type="submission" date="2020-02" db="EMBL/GenBank/DDBJ databases">
        <title>Aliifodinibius halophilus 2W32, complete genome.</title>
        <authorList>
            <person name="Li Y."/>
            <person name="Wu S."/>
        </authorList>
    </citation>
    <scope>NUCLEOTIDE SEQUENCE [LARGE SCALE GENOMIC DNA]</scope>
    <source>
        <strain evidence="2 3">2W32</strain>
    </source>
</reference>
<accession>A0A6M1SUV1</accession>
<proteinExistence type="predicted"/>
<feature type="chain" id="PRO_5026655267" evidence="1">
    <location>
        <begin position="23"/>
        <end position="330"/>
    </location>
</feature>
<organism evidence="2 3">
    <name type="scientific">Fodinibius halophilus</name>
    <dbReference type="NCBI Taxonomy" id="1736908"/>
    <lineage>
        <taxon>Bacteria</taxon>
        <taxon>Pseudomonadati</taxon>
        <taxon>Balneolota</taxon>
        <taxon>Balneolia</taxon>
        <taxon>Balneolales</taxon>
        <taxon>Balneolaceae</taxon>
        <taxon>Fodinibius</taxon>
    </lineage>
</organism>
<evidence type="ECO:0000256" key="1">
    <source>
        <dbReference type="SAM" id="SignalP"/>
    </source>
</evidence>
<evidence type="ECO:0000313" key="3">
    <source>
        <dbReference type="Proteomes" id="UP000479132"/>
    </source>
</evidence>
<comment type="caution">
    <text evidence="2">The sequence shown here is derived from an EMBL/GenBank/DDBJ whole genome shotgun (WGS) entry which is preliminary data.</text>
</comment>
<dbReference type="AlphaFoldDB" id="A0A6M1SUV1"/>
<dbReference type="Proteomes" id="UP000479132">
    <property type="component" value="Unassembled WGS sequence"/>
</dbReference>
<protein>
    <submittedName>
        <fullName evidence="2">Uncharacterized protein</fullName>
    </submittedName>
</protein>
<dbReference type="RefSeq" id="WP_165266724.1">
    <property type="nucleotide sequence ID" value="NZ_JAALLS010000004.1"/>
</dbReference>
<gene>
    <name evidence="2" type="ORF">G3569_05075</name>
</gene>
<evidence type="ECO:0000313" key="2">
    <source>
        <dbReference type="EMBL" id="NGP87718.1"/>
    </source>
</evidence>
<dbReference type="EMBL" id="JAALLS010000004">
    <property type="protein sequence ID" value="NGP87718.1"/>
    <property type="molecule type" value="Genomic_DNA"/>
</dbReference>
<keyword evidence="3" id="KW-1185">Reference proteome</keyword>
<name>A0A6M1SUV1_9BACT</name>
<feature type="signal peptide" evidence="1">
    <location>
        <begin position="1"/>
        <end position="22"/>
    </location>
</feature>
<dbReference type="PROSITE" id="PS51257">
    <property type="entry name" value="PROKAR_LIPOPROTEIN"/>
    <property type="match status" value="1"/>
</dbReference>
<sequence length="330" mass="35912">MKFSKLLFLITSLAIFSFYGCADKGPTNTDPVITPPSAEEFNALKEAAWESRKQTHDFDAEDGISFTSENGVDLNIPSGCLTQDGQAASGSATLEYVELFERSNMLVTNKPTMGVDSTGNKKMLVSGGSFFIEATQNGEELEASCNNIQLAIPTDLTGGPDPEMTLWTGTVDEDGNLAWDEEEGKPGAGGDNGNRVFTEGNTYYAFPHDFGATNVDRFYSDPRPKTTLQVRPPEGYDAENSAVYLSYDGEGNALANLDTFDENSGIFSEHYGQIPVGLEMHVIFVSEEDGQWRYAIKAVTVEEDDIYTFTIGETQLGSEQNLTDAIANLP</sequence>